<dbReference type="GO" id="GO:0009166">
    <property type="term" value="P:nucleotide catabolic process"/>
    <property type="evidence" value="ECO:0007669"/>
    <property type="project" value="InterPro"/>
</dbReference>
<dbReference type="GO" id="GO:0008768">
    <property type="term" value="F:UDP-sugar diphosphatase activity"/>
    <property type="evidence" value="ECO:0007669"/>
    <property type="project" value="UniProtKB-EC"/>
</dbReference>
<dbReference type="PROSITE" id="PS00785">
    <property type="entry name" value="5_NUCLEOTIDASE_1"/>
    <property type="match status" value="1"/>
</dbReference>
<keyword evidence="2" id="KW-0472">Membrane</keyword>
<dbReference type="KEGG" id="afg:AFULGI_00009620"/>
<dbReference type="Proteomes" id="UP000028501">
    <property type="component" value="Chromosome"/>
</dbReference>
<dbReference type="InterPro" id="IPR029052">
    <property type="entry name" value="Metallo-depent_PP-like"/>
</dbReference>
<dbReference type="GO" id="GO:0000166">
    <property type="term" value="F:nucleotide binding"/>
    <property type="evidence" value="ECO:0007669"/>
    <property type="project" value="InterPro"/>
</dbReference>
<proteinExistence type="predicted"/>
<dbReference type="GeneID" id="24794475"/>
<evidence type="ECO:0000313" key="6">
    <source>
        <dbReference type="Proteomes" id="UP000028501"/>
    </source>
</evidence>
<sequence length="584" mass="64007">MKLKLLLVISIIVVLSSTSQAATITILHTNDEHSALIPYYGKGGFAKLAYLVKELEKDKQNVILVSAGDYIGGTPFSWLITEGYSPEISIMQKVGYDVVTIGNHEFDYTSKALQGYLQNVTIPVVATNVHAEGPLGEVLKKHYIANVGGVKVGFIGILGVDAQRKVYSHENVTFEDPVVAAKEAVEDLAREGAEVIIALSHSGIDEDLVLAEEVPEIDVIIAGHDHRVLEEPIVTPGGTVIVETGDSLRYLGVLEIEYEDEVKLKSYSLLEINDSIPDDPEVGLMVQNYVEKLNAFVKERSGFNSIFETVVRSDFSLTTQKFRESNLGDFITDAMRFAVEKATGEKADIAVFANGEIRGNITPVNGEISLYNLLVPVSLGVGGDGSAGYSLVSFYLTGDEIYKVLEIAVLLQKFYGDDFFLQFSGLRVYYNPDNALIYLPFIDKKIPTVLLPANLGAVVKAETSEGEIEREKLYRVVTDNYILSFLPKVAEVLPQLTVVPKDKHGNAIPPERFGELVIKANGREVKVWEAVVDYARSMGKIDDRYKNANNRINEVWSFPAVGYILAPIAVAAAVVAAVAIRKRG</sequence>
<evidence type="ECO:0000256" key="1">
    <source>
        <dbReference type="ARBA" id="ARBA00022729"/>
    </source>
</evidence>
<dbReference type="PANTHER" id="PTHR11575">
    <property type="entry name" value="5'-NUCLEOTIDASE-RELATED"/>
    <property type="match status" value="1"/>
</dbReference>
<dbReference type="EMBL" id="CP006577">
    <property type="protein sequence ID" value="AIG97750.1"/>
    <property type="molecule type" value="Genomic_DNA"/>
</dbReference>
<evidence type="ECO:0000259" key="3">
    <source>
        <dbReference type="Pfam" id="PF00149"/>
    </source>
</evidence>
<keyword evidence="2" id="KW-1133">Transmembrane helix</keyword>
<dbReference type="InterPro" id="IPR006146">
    <property type="entry name" value="5'-Nucleotdase_CS"/>
</dbReference>
<dbReference type="GO" id="GO:0016788">
    <property type="term" value="F:hydrolase activity, acting on ester bonds"/>
    <property type="evidence" value="ECO:0007669"/>
    <property type="project" value="InterPro"/>
</dbReference>
<dbReference type="EC" id="3.6.1.45" evidence="5"/>
<feature type="domain" description="Calcineurin-like phosphoesterase" evidence="3">
    <location>
        <begin position="25"/>
        <end position="227"/>
    </location>
</feature>
<evidence type="ECO:0000313" key="5">
    <source>
        <dbReference type="EMBL" id="AIG97750.1"/>
    </source>
</evidence>
<dbReference type="AlphaFoldDB" id="A0A075WBF7"/>
<dbReference type="HOGENOM" id="CLU_005854_7_1_2"/>
<dbReference type="InterPro" id="IPR008334">
    <property type="entry name" value="5'-Nucleotdase_C"/>
</dbReference>
<dbReference type="RefSeq" id="WP_048095362.1">
    <property type="nucleotide sequence ID" value="NZ_CP006577.1"/>
</dbReference>
<name>A0A075WBF7_ARCFL</name>
<dbReference type="GO" id="GO:0046872">
    <property type="term" value="F:metal ion binding"/>
    <property type="evidence" value="ECO:0007669"/>
    <property type="project" value="InterPro"/>
</dbReference>
<keyword evidence="1" id="KW-0732">Signal</keyword>
<feature type="transmembrane region" description="Helical" evidence="2">
    <location>
        <begin position="556"/>
        <end position="580"/>
    </location>
</feature>
<dbReference type="PROSITE" id="PS00786">
    <property type="entry name" value="5_NUCLEOTIDASE_2"/>
    <property type="match status" value="1"/>
</dbReference>
<gene>
    <name evidence="5" type="ORF">AFULGI_00009620</name>
</gene>
<dbReference type="Gene3D" id="3.90.780.10">
    <property type="entry name" value="5'-Nucleotidase, C-terminal domain"/>
    <property type="match status" value="1"/>
</dbReference>
<feature type="domain" description="5'-Nucleotidase C-terminal" evidence="4">
    <location>
        <begin position="312"/>
        <end position="483"/>
    </location>
</feature>
<reference evidence="5 6" key="1">
    <citation type="submission" date="2013-07" db="EMBL/GenBank/DDBJ databases">
        <title>Genome of Archaeoglobus fulgidus.</title>
        <authorList>
            <person name="Fiebig A."/>
            <person name="Birkeland N.-K."/>
        </authorList>
    </citation>
    <scope>NUCLEOTIDE SEQUENCE [LARGE SCALE GENOMIC DNA]</scope>
    <source>
        <strain evidence="5 6">DSM 8774</strain>
    </source>
</reference>
<dbReference type="PANTHER" id="PTHR11575:SF24">
    <property type="entry name" value="5'-NUCLEOTIDASE"/>
    <property type="match status" value="1"/>
</dbReference>
<keyword evidence="2" id="KW-0812">Transmembrane</keyword>
<dbReference type="InterPro" id="IPR004843">
    <property type="entry name" value="Calcineurin-like_PHP"/>
</dbReference>
<dbReference type="CDD" id="cd00845">
    <property type="entry name" value="MPP_UshA_N_like"/>
    <property type="match status" value="1"/>
</dbReference>
<dbReference type="InterPro" id="IPR006179">
    <property type="entry name" value="5_nucleotidase/apyrase"/>
</dbReference>
<evidence type="ECO:0000259" key="4">
    <source>
        <dbReference type="Pfam" id="PF02872"/>
    </source>
</evidence>
<dbReference type="PRINTS" id="PR01607">
    <property type="entry name" value="APYRASEFAMLY"/>
</dbReference>
<keyword evidence="5" id="KW-0378">Hydrolase</keyword>
<dbReference type="SUPFAM" id="SSF56300">
    <property type="entry name" value="Metallo-dependent phosphatases"/>
    <property type="match status" value="1"/>
</dbReference>
<accession>A0A075WBF7</accession>
<dbReference type="Pfam" id="PF02872">
    <property type="entry name" value="5_nucleotid_C"/>
    <property type="match status" value="1"/>
</dbReference>
<dbReference type="Pfam" id="PF00149">
    <property type="entry name" value="Metallophos"/>
    <property type="match status" value="1"/>
</dbReference>
<organism evidence="5 6">
    <name type="scientific">Archaeoglobus fulgidus DSM 8774</name>
    <dbReference type="NCBI Taxonomy" id="1344584"/>
    <lineage>
        <taxon>Archaea</taxon>
        <taxon>Methanobacteriati</taxon>
        <taxon>Methanobacteriota</taxon>
        <taxon>Archaeoglobi</taxon>
        <taxon>Archaeoglobales</taxon>
        <taxon>Archaeoglobaceae</taxon>
        <taxon>Archaeoglobus</taxon>
    </lineage>
</organism>
<evidence type="ECO:0000256" key="2">
    <source>
        <dbReference type="SAM" id="Phobius"/>
    </source>
</evidence>
<dbReference type="Gene3D" id="3.60.21.10">
    <property type="match status" value="1"/>
</dbReference>
<protein>
    <submittedName>
        <fullName evidence="5">5'-nucleotidase/2',3'-cyclic phosphodiesterase</fullName>
        <ecNumber evidence="5">3.6.1.45</ecNumber>
    </submittedName>
</protein>
<dbReference type="SUPFAM" id="SSF55816">
    <property type="entry name" value="5'-nucleotidase (syn. UDP-sugar hydrolase), C-terminal domain"/>
    <property type="match status" value="1"/>
</dbReference>
<dbReference type="InterPro" id="IPR036907">
    <property type="entry name" value="5'-Nucleotdase_C_sf"/>
</dbReference>